<sequence length="303" mass="31986">MAVHLLSYLKEQFTPAVVDQIGNELNESSAGVLKAINGSLPALLGGLTRRIQVTGGASSIISFLDKEDYSSIPLDVSQSIGNHPATTQTTAAGRDFLDHIFGDKLTRITELISLYSGTKPASVLAVLTQAGTVLMGVLGRQEQEKGLTAENLETLLLGQATEFRQALPSGLDGIASLLGFNDLNTPTGPQTEVQGADNLSGTVINPNIPKSTEGERQHENVRWLRWAMIAIAILVAALLIQKCSENQNGVDGVSTDSTARVESNAVEDTSAATKESIREAHGQSADSTVPGPLGIRDSSKTSR</sequence>
<name>A0A327NWX4_9BACT</name>
<evidence type="ECO:0000256" key="1">
    <source>
        <dbReference type="SAM" id="MobiDB-lite"/>
    </source>
</evidence>
<dbReference type="AlphaFoldDB" id="A0A327NWX4"/>
<dbReference type="InterPro" id="IPR009282">
    <property type="entry name" value="DUF937"/>
</dbReference>
<feature type="compositionally biased region" description="Polar residues" evidence="1">
    <location>
        <begin position="188"/>
        <end position="210"/>
    </location>
</feature>
<feature type="region of interest" description="Disordered" evidence="1">
    <location>
        <begin position="247"/>
        <end position="303"/>
    </location>
</feature>
<protein>
    <recommendedName>
        <fullName evidence="4">DUF937 domain-containing protein</fullName>
    </recommendedName>
</protein>
<feature type="compositionally biased region" description="Polar residues" evidence="1">
    <location>
        <begin position="247"/>
        <end position="273"/>
    </location>
</feature>
<comment type="caution">
    <text evidence="2">The sequence shown here is derived from an EMBL/GenBank/DDBJ whole genome shotgun (WGS) entry which is preliminary data.</text>
</comment>
<dbReference type="Pfam" id="PF06078">
    <property type="entry name" value="DUF937"/>
    <property type="match status" value="1"/>
</dbReference>
<keyword evidence="3" id="KW-1185">Reference proteome</keyword>
<dbReference type="Proteomes" id="UP000249016">
    <property type="component" value="Unassembled WGS sequence"/>
</dbReference>
<evidence type="ECO:0000313" key="2">
    <source>
        <dbReference type="EMBL" id="RAI77388.1"/>
    </source>
</evidence>
<dbReference type="RefSeq" id="WP_111347983.1">
    <property type="nucleotide sequence ID" value="NZ_QLII01000001.1"/>
</dbReference>
<organism evidence="2 3">
    <name type="scientific">Spirosoma telluris</name>
    <dbReference type="NCBI Taxonomy" id="2183553"/>
    <lineage>
        <taxon>Bacteria</taxon>
        <taxon>Pseudomonadati</taxon>
        <taxon>Bacteroidota</taxon>
        <taxon>Cytophagia</taxon>
        <taxon>Cytophagales</taxon>
        <taxon>Cytophagaceae</taxon>
        <taxon>Spirosoma</taxon>
    </lineage>
</organism>
<dbReference type="EMBL" id="QLII01000001">
    <property type="protein sequence ID" value="RAI77388.1"/>
    <property type="molecule type" value="Genomic_DNA"/>
</dbReference>
<gene>
    <name evidence="2" type="ORF">HMF3257_30290</name>
</gene>
<proteinExistence type="predicted"/>
<reference evidence="2 3" key="1">
    <citation type="submission" date="2018-06" db="EMBL/GenBank/DDBJ databases">
        <title>Spirosoma sp. HMF3257 Genome sequencing and assembly.</title>
        <authorList>
            <person name="Kang H."/>
            <person name="Cha I."/>
            <person name="Kim H."/>
            <person name="Kang J."/>
            <person name="Joh K."/>
        </authorList>
    </citation>
    <scope>NUCLEOTIDE SEQUENCE [LARGE SCALE GENOMIC DNA]</scope>
    <source>
        <strain evidence="2 3">HMF3257</strain>
    </source>
</reference>
<evidence type="ECO:0008006" key="4">
    <source>
        <dbReference type="Google" id="ProtNLM"/>
    </source>
</evidence>
<feature type="region of interest" description="Disordered" evidence="1">
    <location>
        <begin position="188"/>
        <end position="216"/>
    </location>
</feature>
<dbReference type="OrthoDB" id="9782229at2"/>
<accession>A0A327NWX4</accession>
<evidence type="ECO:0000313" key="3">
    <source>
        <dbReference type="Proteomes" id="UP000249016"/>
    </source>
</evidence>